<evidence type="ECO:0000313" key="1">
    <source>
        <dbReference type="EMBL" id="PRQ49925.1"/>
    </source>
</evidence>
<name>A0A2P6RU28_ROSCH</name>
<dbReference type="Gramene" id="PRQ49925">
    <property type="protein sequence ID" value="PRQ49925"/>
    <property type="gene ID" value="RchiOBHm_Chr2g0127371"/>
</dbReference>
<comment type="caution">
    <text evidence="1">The sequence shown here is derived from an EMBL/GenBank/DDBJ whole genome shotgun (WGS) entry which is preliminary data.</text>
</comment>
<gene>
    <name evidence="1" type="ORF">RchiOBHm_Chr2g0127371</name>
</gene>
<dbReference type="Proteomes" id="UP000238479">
    <property type="component" value="Chromosome 2"/>
</dbReference>
<dbReference type="AlphaFoldDB" id="A0A2P6RU28"/>
<dbReference type="EMBL" id="PDCK01000040">
    <property type="protein sequence ID" value="PRQ49925.1"/>
    <property type="molecule type" value="Genomic_DNA"/>
</dbReference>
<sequence>MIWGFNCCKIGWDSAMRMSANLRNLFLYEAFLYYNPPLIMGVNLWVFLQANIGNAKIFDLDQNHLTHKEVWKILMVHSIFHCPPLPPSSL</sequence>
<dbReference type="OMA" id="HTEIWKV"/>
<accession>A0A2P6RU28</accession>
<reference evidence="1 2" key="1">
    <citation type="journal article" date="2018" name="Nat. Genet.">
        <title>The Rosa genome provides new insights in the design of modern roses.</title>
        <authorList>
            <person name="Bendahmane M."/>
        </authorList>
    </citation>
    <scope>NUCLEOTIDE SEQUENCE [LARGE SCALE GENOMIC DNA]</scope>
    <source>
        <strain evidence="2">cv. Old Blush</strain>
    </source>
</reference>
<proteinExistence type="predicted"/>
<evidence type="ECO:0000313" key="2">
    <source>
        <dbReference type="Proteomes" id="UP000238479"/>
    </source>
</evidence>
<dbReference type="STRING" id="74649.A0A2P6RU28"/>
<organism evidence="1 2">
    <name type="scientific">Rosa chinensis</name>
    <name type="common">China rose</name>
    <dbReference type="NCBI Taxonomy" id="74649"/>
    <lineage>
        <taxon>Eukaryota</taxon>
        <taxon>Viridiplantae</taxon>
        <taxon>Streptophyta</taxon>
        <taxon>Embryophyta</taxon>
        <taxon>Tracheophyta</taxon>
        <taxon>Spermatophyta</taxon>
        <taxon>Magnoliopsida</taxon>
        <taxon>eudicotyledons</taxon>
        <taxon>Gunneridae</taxon>
        <taxon>Pentapetalae</taxon>
        <taxon>rosids</taxon>
        <taxon>fabids</taxon>
        <taxon>Rosales</taxon>
        <taxon>Rosaceae</taxon>
        <taxon>Rosoideae</taxon>
        <taxon>Rosoideae incertae sedis</taxon>
        <taxon>Rosa</taxon>
    </lineage>
</organism>
<keyword evidence="2" id="KW-1185">Reference proteome</keyword>
<protein>
    <submittedName>
        <fullName evidence="1">Uncharacterized protein</fullName>
    </submittedName>
</protein>